<dbReference type="InterPro" id="IPR011604">
    <property type="entry name" value="PDDEXK-like_dom_sf"/>
</dbReference>
<reference evidence="2" key="1">
    <citation type="journal article" date="2014" name="Int. J. Syst. Evol. Microbiol.">
        <title>Complete genome sequence of Corynebacterium casei LMG S-19264T (=DSM 44701T), isolated from a smear-ripened cheese.</title>
        <authorList>
            <consortium name="US DOE Joint Genome Institute (JGI-PGF)"/>
            <person name="Walter F."/>
            <person name="Albersmeier A."/>
            <person name="Kalinowski J."/>
            <person name="Ruckert C."/>
        </authorList>
    </citation>
    <scope>NUCLEOTIDE SEQUENCE</scope>
    <source>
        <strain evidence="2">VKM B-2789</strain>
    </source>
</reference>
<reference evidence="2" key="2">
    <citation type="submission" date="2023-01" db="EMBL/GenBank/DDBJ databases">
        <authorList>
            <person name="Sun Q."/>
            <person name="Evtushenko L."/>
        </authorList>
    </citation>
    <scope>NUCLEOTIDE SEQUENCE</scope>
    <source>
        <strain evidence="2">VKM B-2789</strain>
    </source>
</reference>
<comment type="caution">
    <text evidence="2">The sequence shown here is derived from an EMBL/GenBank/DDBJ whole genome shotgun (WGS) entry which is preliminary data.</text>
</comment>
<organism evidence="2 3">
    <name type="scientific">Ancylobacter defluvii</name>
    <dbReference type="NCBI Taxonomy" id="1282440"/>
    <lineage>
        <taxon>Bacteria</taxon>
        <taxon>Pseudomonadati</taxon>
        <taxon>Pseudomonadota</taxon>
        <taxon>Alphaproteobacteria</taxon>
        <taxon>Hyphomicrobiales</taxon>
        <taxon>Xanthobacteraceae</taxon>
        <taxon>Ancylobacter</taxon>
    </lineage>
</organism>
<dbReference type="AlphaFoldDB" id="A0A9W6K446"/>
<keyword evidence="3" id="KW-1185">Reference proteome</keyword>
<dbReference type="InterPro" id="IPR024432">
    <property type="entry name" value="Put_RecE_PDDEXK-like_dom"/>
</dbReference>
<dbReference type="RefSeq" id="WP_213363684.1">
    <property type="nucleotide sequence ID" value="NZ_BSFM01000021.1"/>
</dbReference>
<dbReference type="Gene3D" id="3.90.320.10">
    <property type="match status" value="1"/>
</dbReference>
<evidence type="ECO:0000259" key="1">
    <source>
        <dbReference type="Pfam" id="PF12684"/>
    </source>
</evidence>
<protein>
    <recommendedName>
        <fullName evidence="1">Putative exodeoxyribonuclease 8 PDDEXK-like domain-containing protein</fullName>
    </recommendedName>
</protein>
<gene>
    <name evidence="2" type="ORF">GCM10017653_47180</name>
</gene>
<accession>A0A9W6K446</accession>
<sequence>MTEVAHVAPGQKVSADGIYSIPIEHYHGDCTEGPGLSSSGMRTIIKQSPAHYFAESYLNPKRKSAPDKEHFNIGRAAHTLLLGEAGFRKEYAIRPAEWSDWRTNAAKAWRDEQKLAGKTVLVPSDIDAIRGMAESLAHHPLIGAGLLQGEVERSLIFKDRTGVWVRSRPDVIPTADGVFVDLKTTGDAAPDEVHLAVRKHGYNVQGAVISMAAEAVLDIQMTSFVLAFVEKEPPYAVTIVPVDAQAIYYGRCFARKAIDTFARCVETGEWPAYEGEHTYYVPEWERKRLDEDIAAGVLPRGDAR</sequence>
<evidence type="ECO:0000313" key="3">
    <source>
        <dbReference type="Proteomes" id="UP001143330"/>
    </source>
</evidence>
<feature type="domain" description="Putative exodeoxyribonuclease 8 PDDEXK-like" evidence="1">
    <location>
        <begin position="37"/>
        <end position="278"/>
    </location>
</feature>
<name>A0A9W6K446_9HYPH</name>
<proteinExistence type="predicted"/>
<dbReference type="EMBL" id="BSFM01000021">
    <property type="protein sequence ID" value="GLK86648.1"/>
    <property type="molecule type" value="Genomic_DNA"/>
</dbReference>
<dbReference type="Pfam" id="PF12684">
    <property type="entry name" value="DUF3799"/>
    <property type="match status" value="1"/>
</dbReference>
<dbReference type="Proteomes" id="UP001143330">
    <property type="component" value="Unassembled WGS sequence"/>
</dbReference>
<evidence type="ECO:0000313" key="2">
    <source>
        <dbReference type="EMBL" id="GLK86648.1"/>
    </source>
</evidence>